<reference evidence="3 4" key="1">
    <citation type="submission" date="2023-12" db="EMBL/GenBank/DDBJ databases">
        <title>the genome sequence of Hyalangium sp. s54d21.</title>
        <authorList>
            <person name="Zhang X."/>
        </authorList>
    </citation>
    <scope>NUCLEOTIDE SEQUENCE [LARGE SCALE GENOMIC DNA]</scope>
    <source>
        <strain evidence="4">s54d21</strain>
    </source>
</reference>
<comment type="caution">
    <text evidence="3">The sequence shown here is derived from an EMBL/GenBank/DDBJ whole genome shotgun (WGS) entry which is preliminary data.</text>
</comment>
<feature type="region of interest" description="Disordered" evidence="1">
    <location>
        <begin position="24"/>
        <end position="50"/>
    </location>
</feature>
<accession>A0ABU5H9N8</accession>
<protein>
    <recommendedName>
        <fullName evidence="5">Lipoprotein</fullName>
    </recommendedName>
</protein>
<gene>
    <name evidence="3" type="ORF">SYV04_27610</name>
</gene>
<evidence type="ECO:0000313" key="4">
    <source>
        <dbReference type="Proteomes" id="UP001291309"/>
    </source>
</evidence>
<organism evidence="3 4">
    <name type="scientific">Hyalangium rubrum</name>
    <dbReference type="NCBI Taxonomy" id="3103134"/>
    <lineage>
        <taxon>Bacteria</taxon>
        <taxon>Pseudomonadati</taxon>
        <taxon>Myxococcota</taxon>
        <taxon>Myxococcia</taxon>
        <taxon>Myxococcales</taxon>
        <taxon>Cystobacterineae</taxon>
        <taxon>Archangiaceae</taxon>
        <taxon>Hyalangium</taxon>
    </lineage>
</organism>
<evidence type="ECO:0000256" key="2">
    <source>
        <dbReference type="SAM" id="SignalP"/>
    </source>
</evidence>
<proteinExistence type="predicted"/>
<keyword evidence="4" id="KW-1185">Reference proteome</keyword>
<evidence type="ECO:0000313" key="3">
    <source>
        <dbReference type="EMBL" id="MDY7230194.1"/>
    </source>
</evidence>
<keyword evidence="2" id="KW-0732">Signal</keyword>
<feature type="signal peptide" evidence="2">
    <location>
        <begin position="1"/>
        <end position="27"/>
    </location>
</feature>
<dbReference type="Proteomes" id="UP001291309">
    <property type="component" value="Unassembled WGS sequence"/>
</dbReference>
<evidence type="ECO:0008006" key="5">
    <source>
        <dbReference type="Google" id="ProtNLM"/>
    </source>
</evidence>
<dbReference type="PROSITE" id="PS51257">
    <property type="entry name" value="PROKAR_LIPOPROTEIN"/>
    <property type="match status" value="1"/>
</dbReference>
<dbReference type="EMBL" id="JAXIVS010000010">
    <property type="protein sequence ID" value="MDY7230194.1"/>
    <property type="molecule type" value="Genomic_DNA"/>
</dbReference>
<sequence>MKTPHTWRRAALFGATMWTLASGCGSATDTDTPEATPPSTPEVAQSESLHPERRGIGALPLEKHTGPSAMTVIVDPRRSLVVTDQAILTKFPFQAVMNQLVSTSGTPTTALGLFNQWWDTARVAPGLGLGPNCNSPGVANMNGFPYTCPRPEGSQALVDPFTSATTNPNAYIALGLFNRFDLAPANGANCGEYRIVFAKRSGITNGGDRNLIIFEAVLPNPLPTRGLDGCRPVTDFWTSLTSDPDVNSRGNRLRDFYFTGIPSWGVMPVLHIDNLGNRPTDTGQVRSNQFMQANWLLREFKMRRDCSTSPCTLRFIPVTVKTNPGGTLFNPASAHALAPNFQGLTFPGQVAPLAVNDINLFNMNLPDAFNSGQSDAQNPLENQYLNQFGAAPSPFRTNIQTALTAIPSTLTPDQVVARSLALSCAGCHQFSNGANLGGGILWPFSLRFVHISEQTEPGPHGPRHQISPALTGTFIPHRKAVFETFINSSCGDAVCSAWETHASCSADCP</sequence>
<dbReference type="RefSeq" id="WP_321548915.1">
    <property type="nucleotide sequence ID" value="NZ_JAXIVS010000010.1"/>
</dbReference>
<evidence type="ECO:0000256" key="1">
    <source>
        <dbReference type="SAM" id="MobiDB-lite"/>
    </source>
</evidence>
<feature type="chain" id="PRO_5045568413" description="Lipoprotein" evidence="2">
    <location>
        <begin position="28"/>
        <end position="509"/>
    </location>
</feature>
<name>A0ABU5H9N8_9BACT</name>